<protein>
    <recommendedName>
        <fullName evidence="2">DUF4099 domain-containing protein</fullName>
    </recommendedName>
</protein>
<dbReference type="Pfam" id="PF13351">
    <property type="entry name" value="DUF4099"/>
    <property type="match status" value="1"/>
</dbReference>
<feature type="domain" description="DUF4099" evidence="2">
    <location>
        <begin position="124"/>
        <end position="185"/>
    </location>
</feature>
<proteinExistence type="predicted"/>
<reference evidence="3" key="1">
    <citation type="submission" date="2019-03" db="EMBL/GenBank/DDBJ databases">
        <title>Single cell metagenomics reveals metabolic interactions within the superorganism composed of flagellate Streblomastix strix and complex community of Bacteroidetes bacteria on its surface.</title>
        <authorList>
            <person name="Treitli S.C."/>
            <person name="Kolisko M."/>
            <person name="Husnik F."/>
            <person name="Keeling P."/>
            <person name="Hampl V."/>
        </authorList>
    </citation>
    <scope>NUCLEOTIDE SEQUENCE</scope>
    <source>
        <strain evidence="3">STM</strain>
    </source>
</reference>
<dbReference type="EMBL" id="SNRY01009001">
    <property type="protein sequence ID" value="KAA6307675.1"/>
    <property type="molecule type" value="Genomic_DNA"/>
</dbReference>
<evidence type="ECO:0000313" key="3">
    <source>
        <dbReference type="EMBL" id="KAA6307675.1"/>
    </source>
</evidence>
<comment type="caution">
    <text evidence="3">The sequence shown here is derived from an EMBL/GenBank/DDBJ whole genome shotgun (WGS) entry which is preliminary data.</text>
</comment>
<feature type="region of interest" description="Disordered" evidence="1">
    <location>
        <begin position="23"/>
        <end position="43"/>
    </location>
</feature>
<evidence type="ECO:0000259" key="2">
    <source>
        <dbReference type="Pfam" id="PF13351"/>
    </source>
</evidence>
<sequence>MDEKLKDQDVLLVKEKNSNELKAVSGLNADGTPKTAPPKAENNPDFLKIDKHGNVLENFFANFMRQVKDPTHFLFFKAPENKVEDVAKDLQAALENPKLSAQKEFLDMHRVEPESFAKKQSYAIDESRIDWKQLEQLGITRETLKKTGSLDAMLNWQKSPVLLPITAKFNDMTLRTDARLSFRETT</sequence>
<feature type="non-terminal residue" evidence="3">
    <location>
        <position position="186"/>
    </location>
</feature>
<accession>A0A5J4PDY8</accession>
<evidence type="ECO:0000256" key="1">
    <source>
        <dbReference type="SAM" id="MobiDB-lite"/>
    </source>
</evidence>
<name>A0A5J4PDY8_9ZZZZ</name>
<dbReference type="AlphaFoldDB" id="A0A5J4PDY8"/>
<dbReference type="InterPro" id="IPR025343">
    <property type="entry name" value="DUF4099"/>
</dbReference>
<gene>
    <name evidence="3" type="ORF">EZS27_040653</name>
</gene>
<organism evidence="3">
    <name type="scientific">termite gut metagenome</name>
    <dbReference type="NCBI Taxonomy" id="433724"/>
    <lineage>
        <taxon>unclassified sequences</taxon>
        <taxon>metagenomes</taxon>
        <taxon>organismal metagenomes</taxon>
    </lineage>
</organism>